<feature type="compositionally biased region" description="Low complexity" evidence="8">
    <location>
        <begin position="240"/>
        <end position="251"/>
    </location>
</feature>
<feature type="compositionally biased region" description="Basic and acidic residues" evidence="8">
    <location>
        <begin position="35"/>
        <end position="63"/>
    </location>
</feature>
<gene>
    <name evidence="10" type="ORF">D0Z07_8115</name>
</gene>
<evidence type="ECO:0000256" key="3">
    <source>
        <dbReference type="ARBA" id="ARBA00023140"/>
    </source>
</evidence>
<reference evidence="10" key="1">
    <citation type="submission" date="2019-07" db="EMBL/GenBank/DDBJ databases">
        <title>Hyphodiscus hymeniophilus genome sequencing and assembly.</title>
        <authorList>
            <person name="Kramer G."/>
            <person name="Nodwell J."/>
        </authorList>
    </citation>
    <scope>NUCLEOTIDE SEQUENCE</scope>
    <source>
        <strain evidence="10">ATCC 34498</strain>
    </source>
</reference>
<evidence type="ECO:0000256" key="1">
    <source>
        <dbReference type="ARBA" id="ARBA00005443"/>
    </source>
</evidence>
<sequence>MSDSGEAGKKPAVPSWQLNSQSTAPKDAEPAPESPSRETVIEQARKFLDEDEVRKASTDKKIAFLEGKGLNSEEITELLGVSRNPEATAPSHSEDAAPSQIQQPASNPPTQPSYPSQQARDTPPIITYPEFLTTPPHPTPLVTKSRLLTTLYIFGGLSALLYGTNTYLVEPMLASLTTSRLSLAETTSENLQKLIDKLEGVVSEIPAAKSGKLEVDTVEDEESDEDPTEMFHRDIGVQTSLPATPSLSRPASPAPPATHLDDQTSRLESLNKSISGLTEDSTAEGHVTNALSTTVSVLREYLDGLAYVAPSYGYANAYSGINGSGPKDLDDEIVKITVLGSPCFKTSSLQELGA</sequence>
<dbReference type="GO" id="GO:0005102">
    <property type="term" value="F:signaling receptor binding"/>
    <property type="evidence" value="ECO:0007669"/>
    <property type="project" value="TreeGrafter"/>
</dbReference>
<keyword evidence="7" id="KW-0472">Membrane</keyword>
<keyword evidence="11" id="KW-1185">Reference proteome</keyword>
<feature type="domain" description="Peroxisome membrane anchor protein Pex14p N-terminal" evidence="9">
    <location>
        <begin position="37"/>
        <end position="80"/>
    </location>
</feature>
<dbReference type="InterPro" id="IPR025655">
    <property type="entry name" value="PEX14"/>
</dbReference>
<dbReference type="PANTHER" id="PTHR23058:SF5">
    <property type="entry name" value="PEROXISOMAL MEMBRANE PROTEIN PEX14"/>
    <property type="match status" value="1"/>
</dbReference>
<evidence type="ECO:0000256" key="6">
    <source>
        <dbReference type="ARBA" id="ARBA00046271"/>
    </source>
</evidence>
<evidence type="ECO:0000313" key="10">
    <source>
        <dbReference type="EMBL" id="KAG0646368.1"/>
    </source>
</evidence>
<protein>
    <recommendedName>
        <fullName evidence="4 7">Peroxisomal membrane protein PEX14</fullName>
    </recommendedName>
    <alternativeName>
        <fullName evidence="5 7">Peroxin-14</fullName>
    </alternativeName>
</protein>
<evidence type="ECO:0000256" key="5">
    <source>
        <dbReference type="ARBA" id="ARBA00029691"/>
    </source>
</evidence>
<dbReference type="GO" id="GO:1990429">
    <property type="term" value="C:peroxisomal importomer complex"/>
    <property type="evidence" value="ECO:0007669"/>
    <property type="project" value="TreeGrafter"/>
</dbReference>
<keyword evidence="3 7" id="KW-0576">Peroxisome</keyword>
<dbReference type="AlphaFoldDB" id="A0A9P6VEG8"/>
<keyword evidence="2" id="KW-0811">Translocation</keyword>
<name>A0A9P6VEG8_9HELO</name>
<feature type="region of interest" description="Disordered" evidence="8">
    <location>
        <begin position="84"/>
        <end position="123"/>
    </location>
</feature>
<feature type="region of interest" description="Disordered" evidence="8">
    <location>
        <begin position="1"/>
        <end position="67"/>
    </location>
</feature>
<dbReference type="OrthoDB" id="441517at2759"/>
<dbReference type="EMBL" id="VNKQ01000016">
    <property type="protein sequence ID" value="KAG0646368.1"/>
    <property type="molecule type" value="Genomic_DNA"/>
</dbReference>
<dbReference type="PANTHER" id="PTHR23058">
    <property type="entry name" value="PEROXISOMAL MEMBRANE PROTEIN PEX14"/>
    <property type="match status" value="1"/>
</dbReference>
<dbReference type="GO" id="GO:0005778">
    <property type="term" value="C:peroxisomal membrane"/>
    <property type="evidence" value="ECO:0007669"/>
    <property type="project" value="UniProtKB-SubCell"/>
</dbReference>
<comment type="caution">
    <text evidence="10">The sequence shown here is derived from an EMBL/GenBank/DDBJ whole genome shotgun (WGS) entry which is preliminary data.</text>
</comment>
<keyword evidence="7" id="KW-0653">Protein transport</keyword>
<dbReference type="InterPro" id="IPR006785">
    <property type="entry name" value="Pex14_N"/>
</dbReference>
<evidence type="ECO:0000259" key="9">
    <source>
        <dbReference type="Pfam" id="PF04695"/>
    </source>
</evidence>
<evidence type="ECO:0000256" key="8">
    <source>
        <dbReference type="SAM" id="MobiDB-lite"/>
    </source>
</evidence>
<dbReference type="GO" id="GO:0016560">
    <property type="term" value="P:protein import into peroxisome matrix, docking"/>
    <property type="evidence" value="ECO:0007669"/>
    <property type="project" value="UniProtKB-UniRule"/>
</dbReference>
<comment type="function">
    <text evidence="7">Component of the PEX13-PEX14 docking complex, a translocon channel that specifically mediates the import of peroxisomal cargo proteins bound to PEX5 receptor. The PEX13-PEX14 docking complex forms a large import pore which can be opened to a diameter of about 9 nm. Mechanistically, PEX5 receptor along with cargo proteins associates with the PEX14 subunit of the PEX13-PEX14 docking complex in the cytosol, leading to the insertion of the receptor into the organelle membrane with the concomitant translocation of the cargo into the peroxisome matrix.</text>
</comment>
<organism evidence="10 11">
    <name type="scientific">Hyphodiscus hymeniophilus</name>
    <dbReference type="NCBI Taxonomy" id="353542"/>
    <lineage>
        <taxon>Eukaryota</taxon>
        <taxon>Fungi</taxon>
        <taxon>Dikarya</taxon>
        <taxon>Ascomycota</taxon>
        <taxon>Pezizomycotina</taxon>
        <taxon>Leotiomycetes</taxon>
        <taxon>Helotiales</taxon>
        <taxon>Hyphodiscaceae</taxon>
        <taxon>Hyphodiscus</taxon>
    </lineage>
</organism>
<dbReference type="Gene3D" id="1.10.10.10">
    <property type="entry name" value="Winged helix-like DNA-binding domain superfamily/Winged helix DNA-binding domain"/>
    <property type="match status" value="1"/>
</dbReference>
<evidence type="ECO:0000313" key="11">
    <source>
        <dbReference type="Proteomes" id="UP000785200"/>
    </source>
</evidence>
<evidence type="ECO:0000256" key="4">
    <source>
        <dbReference type="ARBA" id="ARBA00029502"/>
    </source>
</evidence>
<dbReference type="Proteomes" id="UP000785200">
    <property type="component" value="Unassembled WGS sequence"/>
</dbReference>
<proteinExistence type="inferred from homology"/>
<dbReference type="Pfam" id="PF04695">
    <property type="entry name" value="Pex14_N"/>
    <property type="match status" value="1"/>
</dbReference>
<comment type="subcellular location">
    <subcellularLocation>
        <location evidence="6 7">Peroxisome membrane</location>
    </subcellularLocation>
</comment>
<keyword evidence="7" id="KW-0813">Transport</keyword>
<feature type="region of interest" description="Disordered" evidence="8">
    <location>
        <begin position="240"/>
        <end position="265"/>
    </location>
</feature>
<comment type="similarity">
    <text evidence="1 7">Belongs to the peroxin-14 family.</text>
</comment>
<dbReference type="InterPro" id="IPR036388">
    <property type="entry name" value="WH-like_DNA-bd_sf"/>
</dbReference>
<evidence type="ECO:0000256" key="2">
    <source>
        <dbReference type="ARBA" id="ARBA00023010"/>
    </source>
</evidence>
<evidence type="ECO:0000256" key="7">
    <source>
        <dbReference type="RuleBase" id="RU367032"/>
    </source>
</evidence>
<accession>A0A9P6VEG8</accession>